<dbReference type="AlphaFoldDB" id="A0A5B0RR06"/>
<dbReference type="GO" id="GO:0006031">
    <property type="term" value="P:chitin biosynthetic process"/>
    <property type="evidence" value="ECO:0007669"/>
    <property type="project" value="TreeGrafter"/>
</dbReference>
<gene>
    <name evidence="11" type="primary">CHS-2_9</name>
    <name evidence="11" type="ORF">PGTUg99_009983</name>
</gene>
<keyword evidence="6 10" id="KW-0812">Transmembrane</keyword>
<feature type="transmembrane region" description="Helical" evidence="10">
    <location>
        <begin position="12"/>
        <end position="30"/>
    </location>
</feature>
<sequence>MDPWHLLHSMIPYLFIAVSFTNILNVYAFCNLHDVSWGTKGSDKAESLPSVSVLPHHTSRMMVGEWLKTFDQSELDTDFKETVARAMQPLTSVEAVEKPTADDLDKTFRTRFIAIWLLGNAGIIIGIMQSTIDFRTNIFKRYCG</sequence>
<comment type="caution">
    <text evidence="11">The sequence shown here is derived from an EMBL/GenBank/DDBJ whole genome shotgun (WGS) entry which is preliminary data.</text>
</comment>
<evidence type="ECO:0000313" key="12">
    <source>
        <dbReference type="Proteomes" id="UP000325313"/>
    </source>
</evidence>
<keyword evidence="3" id="KW-1003">Cell membrane</keyword>
<evidence type="ECO:0000256" key="3">
    <source>
        <dbReference type="ARBA" id="ARBA00022475"/>
    </source>
</evidence>
<dbReference type="PANTHER" id="PTHR22914">
    <property type="entry name" value="CHITIN SYNTHASE"/>
    <property type="match status" value="1"/>
</dbReference>
<evidence type="ECO:0000256" key="2">
    <source>
        <dbReference type="ARBA" id="ARBA00012543"/>
    </source>
</evidence>
<evidence type="ECO:0000256" key="5">
    <source>
        <dbReference type="ARBA" id="ARBA00022679"/>
    </source>
</evidence>
<keyword evidence="4" id="KW-0328">Glycosyltransferase</keyword>
<evidence type="ECO:0000256" key="7">
    <source>
        <dbReference type="ARBA" id="ARBA00023136"/>
    </source>
</evidence>
<comment type="similarity">
    <text evidence="9">Belongs to the chitin synthase family. Class III subfamily.</text>
</comment>
<keyword evidence="5" id="KW-0808">Transferase</keyword>
<evidence type="ECO:0000256" key="8">
    <source>
        <dbReference type="ARBA" id="ARBA00023316"/>
    </source>
</evidence>
<name>A0A5B0RR06_PUCGR</name>
<dbReference type="EMBL" id="VDEP01000150">
    <property type="protein sequence ID" value="KAA1127792.1"/>
    <property type="molecule type" value="Genomic_DNA"/>
</dbReference>
<keyword evidence="8" id="KW-0961">Cell wall biogenesis/degradation</keyword>
<keyword evidence="7 10" id="KW-0472">Membrane</keyword>
<evidence type="ECO:0000313" key="11">
    <source>
        <dbReference type="EMBL" id="KAA1127792.1"/>
    </source>
</evidence>
<dbReference type="GO" id="GO:0030428">
    <property type="term" value="C:cell septum"/>
    <property type="evidence" value="ECO:0007669"/>
    <property type="project" value="TreeGrafter"/>
</dbReference>
<proteinExistence type="inferred from homology"/>
<dbReference type="Proteomes" id="UP000325313">
    <property type="component" value="Unassembled WGS sequence"/>
</dbReference>
<reference evidence="11 12" key="1">
    <citation type="submission" date="2019-05" db="EMBL/GenBank/DDBJ databases">
        <title>Emergence of the Ug99 lineage of the wheat stem rust pathogen through somatic hybridization.</title>
        <authorList>
            <person name="Li F."/>
            <person name="Upadhyaya N.M."/>
            <person name="Sperschneider J."/>
            <person name="Matny O."/>
            <person name="Nguyen-Phuc H."/>
            <person name="Mago R."/>
            <person name="Raley C."/>
            <person name="Miller M.E."/>
            <person name="Silverstein K.A.T."/>
            <person name="Henningsen E."/>
            <person name="Hirsch C.D."/>
            <person name="Visser B."/>
            <person name="Pretorius Z.A."/>
            <person name="Steffenson B.J."/>
            <person name="Schwessinger B."/>
            <person name="Dodds P.N."/>
            <person name="Figueroa M."/>
        </authorList>
    </citation>
    <scope>NUCLEOTIDE SEQUENCE [LARGE SCALE GENOMIC DNA]</scope>
    <source>
        <strain evidence="11 12">Ug99</strain>
    </source>
</reference>
<protein>
    <recommendedName>
        <fullName evidence="2">chitin synthase</fullName>
        <ecNumber evidence="2">2.4.1.16</ecNumber>
    </recommendedName>
</protein>
<keyword evidence="10" id="KW-1133">Transmembrane helix</keyword>
<evidence type="ECO:0000256" key="9">
    <source>
        <dbReference type="ARBA" id="ARBA00038055"/>
    </source>
</evidence>
<organism evidence="11 12">
    <name type="scientific">Puccinia graminis f. sp. tritici</name>
    <dbReference type="NCBI Taxonomy" id="56615"/>
    <lineage>
        <taxon>Eukaryota</taxon>
        <taxon>Fungi</taxon>
        <taxon>Dikarya</taxon>
        <taxon>Basidiomycota</taxon>
        <taxon>Pucciniomycotina</taxon>
        <taxon>Pucciniomycetes</taxon>
        <taxon>Pucciniales</taxon>
        <taxon>Pucciniaceae</taxon>
        <taxon>Puccinia</taxon>
    </lineage>
</organism>
<evidence type="ECO:0000256" key="1">
    <source>
        <dbReference type="ARBA" id="ARBA00004651"/>
    </source>
</evidence>
<dbReference type="InterPro" id="IPR004835">
    <property type="entry name" value="Chitin_synth"/>
</dbReference>
<dbReference type="GO" id="GO:0071555">
    <property type="term" value="P:cell wall organization"/>
    <property type="evidence" value="ECO:0007669"/>
    <property type="project" value="UniProtKB-KW"/>
</dbReference>
<evidence type="ECO:0000256" key="10">
    <source>
        <dbReference type="SAM" id="Phobius"/>
    </source>
</evidence>
<accession>A0A5B0RR06</accession>
<evidence type="ECO:0000256" key="4">
    <source>
        <dbReference type="ARBA" id="ARBA00022676"/>
    </source>
</evidence>
<dbReference type="GO" id="GO:0005886">
    <property type="term" value="C:plasma membrane"/>
    <property type="evidence" value="ECO:0007669"/>
    <property type="project" value="UniProtKB-SubCell"/>
</dbReference>
<dbReference type="GO" id="GO:0004100">
    <property type="term" value="F:chitin synthase activity"/>
    <property type="evidence" value="ECO:0007669"/>
    <property type="project" value="UniProtKB-EC"/>
</dbReference>
<dbReference type="PANTHER" id="PTHR22914:SF11">
    <property type="entry name" value="CHITIN SYNTHASE B"/>
    <property type="match status" value="1"/>
</dbReference>
<feature type="transmembrane region" description="Helical" evidence="10">
    <location>
        <begin position="112"/>
        <end position="132"/>
    </location>
</feature>
<dbReference type="EC" id="2.4.1.16" evidence="2"/>
<comment type="subcellular location">
    <subcellularLocation>
        <location evidence="1">Cell membrane</location>
        <topology evidence="1">Multi-pass membrane protein</topology>
    </subcellularLocation>
</comment>
<evidence type="ECO:0000256" key="6">
    <source>
        <dbReference type="ARBA" id="ARBA00022692"/>
    </source>
</evidence>